<feature type="transmembrane region" description="Helical" evidence="9">
    <location>
        <begin position="237"/>
        <end position="255"/>
    </location>
</feature>
<dbReference type="Proteomes" id="UP000366065">
    <property type="component" value="Unassembled WGS sequence"/>
</dbReference>
<evidence type="ECO:0000256" key="8">
    <source>
        <dbReference type="PIRNR" id="PIRNR005353"/>
    </source>
</evidence>
<evidence type="ECO:0000256" key="4">
    <source>
        <dbReference type="ARBA" id="ARBA00022475"/>
    </source>
</evidence>
<evidence type="ECO:0000256" key="9">
    <source>
        <dbReference type="SAM" id="Phobius"/>
    </source>
</evidence>
<accession>A0ABY6W515</accession>
<evidence type="ECO:0000313" key="11">
    <source>
        <dbReference type="Proteomes" id="UP000366065"/>
    </source>
</evidence>
<evidence type="ECO:0000256" key="6">
    <source>
        <dbReference type="ARBA" id="ARBA00022989"/>
    </source>
</evidence>
<organism evidence="10 11">
    <name type="scientific">Pandoraea capi</name>
    <dbReference type="NCBI Taxonomy" id="2508286"/>
    <lineage>
        <taxon>Bacteria</taxon>
        <taxon>Pseudomonadati</taxon>
        <taxon>Pseudomonadota</taxon>
        <taxon>Betaproteobacteria</taxon>
        <taxon>Burkholderiales</taxon>
        <taxon>Burkholderiaceae</taxon>
        <taxon>Pandoraea</taxon>
    </lineage>
</organism>
<protein>
    <submittedName>
        <fullName evidence="10">Adenine permease AdeP</fullName>
    </submittedName>
</protein>
<keyword evidence="6 8" id="KW-1133">Transmembrane helix</keyword>
<feature type="transmembrane region" description="Helical" evidence="9">
    <location>
        <begin position="89"/>
        <end position="111"/>
    </location>
</feature>
<keyword evidence="5 8" id="KW-0812">Transmembrane</keyword>
<dbReference type="RefSeq" id="WP_242559225.1">
    <property type="nucleotide sequence ID" value="NZ_CABPRV010000004.1"/>
</dbReference>
<dbReference type="PANTHER" id="PTHR43337">
    <property type="entry name" value="XANTHINE/URACIL PERMEASE C887.17-RELATED"/>
    <property type="match status" value="1"/>
</dbReference>
<feature type="transmembrane region" description="Helical" evidence="9">
    <location>
        <begin position="399"/>
        <end position="422"/>
    </location>
</feature>
<evidence type="ECO:0000256" key="1">
    <source>
        <dbReference type="ARBA" id="ARBA00004651"/>
    </source>
</evidence>
<feature type="transmembrane region" description="Helical" evidence="9">
    <location>
        <begin position="375"/>
        <end position="392"/>
    </location>
</feature>
<evidence type="ECO:0000256" key="2">
    <source>
        <dbReference type="ARBA" id="ARBA00005697"/>
    </source>
</evidence>
<feature type="transmembrane region" description="Helical" evidence="9">
    <location>
        <begin position="63"/>
        <end position="83"/>
    </location>
</feature>
<feature type="transmembrane region" description="Helical" evidence="9">
    <location>
        <begin position="211"/>
        <end position="230"/>
    </location>
</feature>
<sequence length="488" mass="51509">MDSSLSPPASHTLDVALDAAIDKAPAATTATNDGTRVAGAQPASPLDRYFGITALGSTFRTEVIAGITTFLAAMYIIVVNPAILSKTGMAFPAALTATVLISFFGSCAMGLYARNPVLVAPGMGLNALFAFTMVHGVGMPWQTALGCVFWSGILFALLAALNVRRFVVEAIPANLRYAISCGIGLFITVIGLVNAKLVVSDPVTVVRLAHLSPPTVTFLIGLALTTVLVARRVNGALMIGIVVTTLMAVPIGRLWGDGSGYFPKEIATATLVNFQGFFAAPDFSGIGQLDLMGALKVAYLPFIFVMLFTAFFDTLSTFMSIAEAGNMKDRDGNPRNMRQAMIVDSFSVLISGPLGTSPANAYIESAAGIAQGGRTGLTAVVCALLFLPFLFLSPMLSLVPAIATAPALILVGVFMMESVARIEWHRMDEAIPSFIALVMIPISYSITDGIAYSFLAFVVLKLFTGRVKEIKPAMWVVAALAVLLLTQM</sequence>
<feature type="transmembrane region" description="Helical" evidence="9">
    <location>
        <begin position="434"/>
        <end position="460"/>
    </location>
</feature>
<dbReference type="InterPro" id="IPR006043">
    <property type="entry name" value="NCS2"/>
</dbReference>
<gene>
    <name evidence="10" type="primary">adeP_1</name>
    <name evidence="10" type="ORF">PCA20602_02098</name>
</gene>
<comment type="subcellular location">
    <subcellularLocation>
        <location evidence="1 8">Cell membrane</location>
        <topology evidence="1 8">Multi-pass membrane protein</topology>
    </subcellularLocation>
</comment>
<keyword evidence="11" id="KW-1185">Reference proteome</keyword>
<name>A0ABY6W515_9BURK</name>
<evidence type="ECO:0000256" key="5">
    <source>
        <dbReference type="ARBA" id="ARBA00022692"/>
    </source>
</evidence>
<keyword evidence="4 8" id="KW-1003">Cell membrane</keyword>
<keyword evidence="3 8" id="KW-0813">Transport</keyword>
<dbReference type="PANTHER" id="PTHR43337:SF1">
    <property type="entry name" value="XANTHINE_URACIL PERMEASE C887.17-RELATED"/>
    <property type="match status" value="1"/>
</dbReference>
<keyword evidence="7 8" id="KW-0472">Membrane</keyword>
<feature type="transmembrane region" description="Helical" evidence="9">
    <location>
        <begin position="143"/>
        <end position="163"/>
    </location>
</feature>
<evidence type="ECO:0000256" key="3">
    <source>
        <dbReference type="ARBA" id="ARBA00022448"/>
    </source>
</evidence>
<feature type="transmembrane region" description="Helical" evidence="9">
    <location>
        <begin position="298"/>
        <end position="321"/>
    </location>
</feature>
<dbReference type="InterPro" id="IPR026033">
    <property type="entry name" value="Azg-like_bact_archaea"/>
</dbReference>
<comment type="similarity">
    <text evidence="2 8">Belongs to the nucleobase:cation symporter-2 (NCS2) (TC 2.A.40) family. Azg-like subfamily.</text>
</comment>
<proteinExistence type="inferred from homology"/>
<dbReference type="EMBL" id="CABPRV010000004">
    <property type="protein sequence ID" value="VVE00278.1"/>
    <property type="molecule type" value="Genomic_DNA"/>
</dbReference>
<comment type="caution">
    <text evidence="10">The sequence shown here is derived from an EMBL/GenBank/DDBJ whole genome shotgun (WGS) entry which is preliminary data.</text>
</comment>
<feature type="transmembrane region" description="Helical" evidence="9">
    <location>
        <begin position="175"/>
        <end position="199"/>
    </location>
</feature>
<evidence type="ECO:0000313" key="10">
    <source>
        <dbReference type="EMBL" id="VVE00278.1"/>
    </source>
</evidence>
<dbReference type="PIRSF" id="PIRSF005353">
    <property type="entry name" value="PbuG"/>
    <property type="match status" value="1"/>
</dbReference>
<evidence type="ECO:0000256" key="7">
    <source>
        <dbReference type="ARBA" id="ARBA00023136"/>
    </source>
</evidence>
<reference evidence="10 11" key="1">
    <citation type="submission" date="2019-08" db="EMBL/GenBank/DDBJ databases">
        <authorList>
            <person name="Peeters C."/>
        </authorList>
    </citation>
    <scope>NUCLEOTIDE SEQUENCE [LARGE SCALE GENOMIC DNA]</scope>
    <source>
        <strain evidence="10 11">LMG 20602</strain>
    </source>
</reference>
<dbReference type="InterPro" id="IPR045018">
    <property type="entry name" value="Azg-like"/>
</dbReference>
<dbReference type="Pfam" id="PF00860">
    <property type="entry name" value="Xan_ur_permease"/>
    <property type="match status" value="1"/>
</dbReference>
<feature type="transmembrane region" description="Helical" evidence="9">
    <location>
        <begin position="342"/>
        <end position="363"/>
    </location>
</feature>